<dbReference type="KEGG" id="gaw:V144x_09880"/>
<dbReference type="EMBL" id="CP037920">
    <property type="protein sequence ID" value="QDT95543.1"/>
    <property type="molecule type" value="Genomic_DNA"/>
</dbReference>
<evidence type="ECO:0000313" key="2">
    <source>
        <dbReference type="Proteomes" id="UP000318704"/>
    </source>
</evidence>
<dbReference type="RefSeq" id="WP_144982161.1">
    <property type="nucleotide sequence ID" value="NZ_CP037920.1"/>
</dbReference>
<gene>
    <name evidence="1" type="ORF">V144x_09880</name>
</gene>
<organism evidence="1 2">
    <name type="scientific">Gimesia aquarii</name>
    <dbReference type="NCBI Taxonomy" id="2527964"/>
    <lineage>
        <taxon>Bacteria</taxon>
        <taxon>Pseudomonadati</taxon>
        <taxon>Planctomycetota</taxon>
        <taxon>Planctomycetia</taxon>
        <taxon>Planctomycetales</taxon>
        <taxon>Planctomycetaceae</taxon>
        <taxon>Gimesia</taxon>
    </lineage>
</organism>
<evidence type="ECO:0000313" key="1">
    <source>
        <dbReference type="EMBL" id="QDT95543.1"/>
    </source>
</evidence>
<dbReference type="Proteomes" id="UP000318704">
    <property type="component" value="Chromosome"/>
</dbReference>
<dbReference type="AlphaFoldDB" id="A0A517VRB0"/>
<proteinExistence type="predicted"/>
<sequence>MTTWQYADYMSEPDVSSRLSRLRLHIQEVAQRTVAIEGRSKNVSAVDAQYLNSLRSEEKQLTEVVDAAQYSTFRRNHVTFRRD</sequence>
<name>A0A517VRB0_9PLAN</name>
<accession>A0A517VRB0</accession>
<protein>
    <submittedName>
        <fullName evidence="1">Uncharacterized protein</fullName>
    </submittedName>
</protein>
<reference evidence="1 2" key="1">
    <citation type="submission" date="2019-03" db="EMBL/GenBank/DDBJ databases">
        <title>Deep-cultivation of Planctomycetes and their phenomic and genomic characterization uncovers novel biology.</title>
        <authorList>
            <person name="Wiegand S."/>
            <person name="Jogler M."/>
            <person name="Boedeker C."/>
            <person name="Pinto D."/>
            <person name="Vollmers J."/>
            <person name="Rivas-Marin E."/>
            <person name="Kohn T."/>
            <person name="Peeters S.H."/>
            <person name="Heuer A."/>
            <person name="Rast P."/>
            <person name="Oberbeckmann S."/>
            <person name="Bunk B."/>
            <person name="Jeske O."/>
            <person name="Meyerdierks A."/>
            <person name="Storesund J.E."/>
            <person name="Kallscheuer N."/>
            <person name="Luecker S."/>
            <person name="Lage O.M."/>
            <person name="Pohl T."/>
            <person name="Merkel B.J."/>
            <person name="Hornburger P."/>
            <person name="Mueller R.-W."/>
            <person name="Bruemmer F."/>
            <person name="Labrenz M."/>
            <person name="Spormann A.M."/>
            <person name="Op den Camp H."/>
            <person name="Overmann J."/>
            <person name="Amann R."/>
            <person name="Jetten M.S.M."/>
            <person name="Mascher T."/>
            <person name="Medema M.H."/>
            <person name="Devos D.P."/>
            <person name="Kaster A.-K."/>
            <person name="Ovreas L."/>
            <person name="Rohde M."/>
            <person name="Galperin M.Y."/>
            <person name="Jogler C."/>
        </authorList>
    </citation>
    <scope>NUCLEOTIDE SEQUENCE [LARGE SCALE GENOMIC DNA]</scope>
    <source>
        <strain evidence="1 2">V144</strain>
    </source>
</reference>